<accession>A0AAN7HPG4</accession>
<keyword evidence="3" id="KW-0158">Chromosome</keyword>
<dbReference type="AlphaFoldDB" id="A0AAN7HPG4"/>
<feature type="region of interest" description="Disordered" evidence="5">
    <location>
        <begin position="308"/>
        <end position="327"/>
    </location>
</feature>
<proteinExistence type="predicted"/>
<dbReference type="GeneID" id="89953192"/>
<dbReference type="RefSeq" id="XP_064685940.1">
    <property type="nucleotide sequence ID" value="XM_064828738.1"/>
</dbReference>
<evidence type="ECO:0000256" key="2">
    <source>
        <dbReference type="ARBA" id="ARBA00004286"/>
    </source>
</evidence>
<evidence type="ECO:0000313" key="8">
    <source>
        <dbReference type="Proteomes" id="UP001304243"/>
    </source>
</evidence>
<sequence length="543" mass="62134">MADTPTERFNPYSRDGFQRRVANETASQIVKLLSRQPPTDSEFREPSQSNGTRSESTEYVMNRPERRSPVRLSKTSARFKSYNPSVLEDQRHIHMFKKRHRHNELADDTLSVITELTTDKYSRFDRLFRTIEEPLQKRIPLLPSQQESFDQSAKMVPEKVNIEQTAPIFEELGPLRQQQQTQRSDRDISMDIDSSSFYEGGEGNNNTSIENTQRSLFHDIRLATQETGYGNTQKSLFHEITLATQEIPDKRELLPQAQAQTNIETQDLPIQLSSPIAPHSPSLPPPASPVIETQHDTFEEDIRRAQEGMDDDNDYYGGGFEEDYDDDELNQRNAGSVKNFNEGDRDQDMGFNRFIDGQPKSRSKDSAMFDADDNSLLVPISTDTRKPVEPRNKVVVQGDSFISKLMDKLPTSGLNVIPTAQVKSLFDGYLGLSKLISMPVGHYAQLRSLFFEQMLDDLKSYKESQPEDLQDEITPEDMILLMKRQKIITDRQSLEAVAHKYLPKEYSDFVSQSALAYNRLYPAGMRVNPNDSIDDDRYGYGDE</sequence>
<keyword evidence="8" id="KW-1185">Reference proteome</keyword>
<keyword evidence="4" id="KW-0539">Nucleus</keyword>
<organism evidence="7 8">
    <name type="scientific">Mucor velutinosus</name>
    <dbReference type="NCBI Taxonomy" id="708070"/>
    <lineage>
        <taxon>Eukaryota</taxon>
        <taxon>Fungi</taxon>
        <taxon>Fungi incertae sedis</taxon>
        <taxon>Mucoromycota</taxon>
        <taxon>Mucoromycotina</taxon>
        <taxon>Mucoromycetes</taxon>
        <taxon>Mucorales</taxon>
        <taxon>Mucorineae</taxon>
        <taxon>Mucoraceae</taxon>
        <taxon>Mucor</taxon>
    </lineage>
</organism>
<evidence type="ECO:0000313" key="7">
    <source>
        <dbReference type="EMBL" id="KAK4519274.1"/>
    </source>
</evidence>
<dbReference type="InterPro" id="IPR009072">
    <property type="entry name" value="Histone-fold"/>
</dbReference>
<reference evidence="7 8" key="1">
    <citation type="submission" date="2022-11" db="EMBL/GenBank/DDBJ databases">
        <title>Mucor velutinosus strain NIH1002 WGS.</title>
        <authorList>
            <person name="Subramanian P."/>
            <person name="Mullikin J.C."/>
            <person name="Segre J.A."/>
            <person name="Zelazny A.M."/>
        </authorList>
    </citation>
    <scope>NUCLEOTIDE SEQUENCE [LARGE SCALE GENOMIC DNA]</scope>
    <source>
        <strain evidence="7 8">NIH1002</strain>
    </source>
</reference>
<feature type="compositionally biased region" description="Polar residues" evidence="5">
    <location>
        <begin position="46"/>
        <end position="59"/>
    </location>
</feature>
<name>A0AAN7HPG4_9FUNG</name>
<dbReference type="CDD" id="cd22920">
    <property type="entry name" value="HFD_CENP-T"/>
    <property type="match status" value="1"/>
</dbReference>
<feature type="region of interest" description="Disordered" evidence="5">
    <location>
        <begin position="1"/>
        <end position="69"/>
    </location>
</feature>
<dbReference type="Gene3D" id="1.10.20.10">
    <property type="entry name" value="Histone, subunit A"/>
    <property type="match status" value="1"/>
</dbReference>
<dbReference type="Pfam" id="PF15511">
    <property type="entry name" value="CENP-T_C"/>
    <property type="match status" value="1"/>
</dbReference>
<dbReference type="Proteomes" id="UP001304243">
    <property type="component" value="Unassembled WGS sequence"/>
</dbReference>
<evidence type="ECO:0000256" key="4">
    <source>
        <dbReference type="ARBA" id="ARBA00023242"/>
    </source>
</evidence>
<evidence type="ECO:0000259" key="6">
    <source>
        <dbReference type="Pfam" id="PF15511"/>
    </source>
</evidence>
<dbReference type="GO" id="GO:0005694">
    <property type="term" value="C:chromosome"/>
    <property type="evidence" value="ECO:0007669"/>
    <property type="project" value="UniProtKB-SubCell"/>
</dbReference>
<dbReference type="GO" id="GO:0046982">
    <property type="term" value="F:protein heterodimerization activity"/>
    <property type="evidence" value="ECO:0007669"/>
    <property type="project" value="InterPro"/>
</dbReference>
<evidence type="ECO:0000256" key="1">
    <source>
        <dbReference type="ARBA" id="ARBA00004123"/>
    </source>
</evidence>
<feature type="domain" description="CENP-T/Histone H4 histone fold" evidence="6">
    <location>
        <begin position="439"/>
        <end position="512"/>
    </location>
</feature>
<gene>
    <name evidence="7" type="ORF">ATC70_009506</name>
</gene>
<protein>
    <recommendedName>
        <fullName evidence="6">CENP-T/Histone H4 histone fold domain-containing protein</fullName>
    </recommendedName>
</protein>
<comment type="subcellular location">
    <subcellularLocation>
        <location evidence="2">Chromosome</location>
    </subcellularLocation>
    <subcellularLocation>
        <location evidence="1">Nucleus</location>
    </subcellularLocation>
</comment>
<dbReference type="InterPro" id="IPR035425">
    <property type="entry name" value="CENP-T/H4_C"/>
</dbReference>
<evidence type="ECO:0000256" key="3">
    <source>
        <dbReference type="ARBA" id="ARBA00022454"/>
    </source>
</evidence>
<dbReference type="EMBL" id="JASEJX010000012">
    <property type="protein sequence ID" value="KAK4519274.1"/>
    <property type="molecule type" value="Genomic_DNA"/>
</dbReference>
<dbReference type="GO" id="GO:0005634">
    <property type="term" value="C:nucleus"/>
    <property type="evidence" value="ECO:0007669"/>
    <property type="project" value="UniProtKB-SubCell"/>
</dbReference>
<comment type="caution">
    <text evidence="7">The sequence shown here is derived from an EMBL/GenBank/DDBJ whole genome shotgun (WGS) entry which is preliminary data.</text>
</comment>
<evidence type="ECO:0000256" key="5">
    <source>
        <dbReference type="SAM" id="MobiDB-lite"/>
    </source>
</evidence>